<dbReference type="RefSeq" id="WP_187465671.1">
    <property type="nucleotide sequence ID" value="NZ_JACSIT010000067.1"/>
</dbReference>
<keyword evidence="3" id="KW-1185">Reference proteome</keyword>
<feature type="domain" description="AAA+ ATPase" evidence="1">
    <location>
        <begin position="194"/>
        <end position="525"/>
    </location>
</feature>
<dbReference type="InterPro" id="IPR051162">
    <property type="entry name" value="T4SS_component"/>
</dbReference>
<dbReference type="Proteomes" id="UP000650081">
    <property type="component" value="Unassembled WGS sequence"/>
</dbReference>
<dbReference type="SMART" id="SM00382">
    <property type="entry name" value="AAA"/>
    <property type="match status" value="1"/>
</dbReference>
<evidence type="ECO:0000313" key="2">
    <source>
        <dbReference type="EMBL" id="MBC6993571.1"/>
    </source>
</evidence>
<reference evidence="2" key="1">
    <citation type="submission" date="2020-08" db="EMBL/GenBank/DDBJ databases">
        <title>Lewinella bacteria from marine environments.</title>
        <authorList>
            <person name="Zhong Y."/>
        </authorList>
    </citation>
    <scope>NUCLEOTIDE SEQUENCE</scope>
    <source>
        <strain evidence="2">KCTC 42187</strain>
    </source>
</reference>
<comment type="caution">
    <text evidence="2">The sequence shown here is derived from an EMBL/GenBank/DDBJ whole genome shotgun (WGS) entry which is preliminary data.</text>
</comment>
<dbReference type="InterPro" id="IPR027417">
    <property type="entry name" value="P-loop_NTPase"/>
</dbReference>
<dbReference type="SUPFAM" id="SSF52540">
    <property type="entry name" value="P-loop containing nucleoside triphosphate hydrolases"/>
    <property type="match status" value="1"/>
</dbReference>
<dbReference type="InterPro" id="IPR025662">
    <property type="entry name" value="Sigma_54_int_dom_ATP-bd_1"/>
</dbReference>
<dbReference type="Gene3D" id="3.40.50.300">
    <property type="entry name" value="P-loop containing nucleotide triphosphate hydrolases"/>
    <property type="match status" value="2"/>
</dbReference>
<dbReference type="InterPro" id="IPR003593">
    <property type="entry name" value="AAA+_ATPase"/>
</dbReference>
<dbReference type="PANTHER" id="PTHR30121">
    <property type="entry name" value="UNCHARACTERIZED PROTEIN YJGR-RELATED"/>
    <property type="match status" value="1"/>
</dbReference>
<dbReference type="InterPro" id="IPR002789">
    <property type="entry name" value="HerA_central"/>
</dbReference>
<gene>
    <name evidence="2" type="ORF">H9S92_05325</name>
</gene>
<dbReference type="AlphaFoldDB" id="A0A923PKX2"/>
<name>A0A923PKX2_9BACT</name>
<organism evidence="2 3">
    <name type="scientific">Neolewinella lacunae</name>
    <dbReference type="NCBI Taxonomy" id="1517758"/>
    <lineage>
        <taxon>Bacteria</taxon>
        <taxon>Pseudomonadati</taxon>
        <taxon>Bacteroidota</taxon>
        <taxon>Saprospiria</taxon>
        <taxon>Saprospirales</taxon>
        <taxon>Lewinellaceae</taxon>
        <taxon>Neolewinella</taxon>
    </lineage>
</organism>
<evidence type="ECO:0000313" key="3">
    <source>
        <dbReference type="Proteomes" id="UP000650081"/>
    </source>
</evidence>
<protein>
    <submittedName>
        <fullName evidence="2">Type IV secretion system DNA-binding domain-containing protein</fullName>
    </submittedName>
</protein>
<proteinExistence type="predicted"/>
<dbReference type="EMBL" id="JACSIT010000067">
    <property type="protein sequence ID" value="MBC6993571.1"/>
    <property type="molecule type" value="Genomic_DNA"/>
</dbReference>
<evidence type="ECO:0000259" key="1">
    <source>
        <dbReference type="SMART" id="SM00382"/>
    </source>
</evidence>
<dbReference type="Pfam" id="PF01935">
    <property type="entry name" value="DUF87"/>
    <property type="match status" value="1"/>
</dbReference>
<keyword evidence="2" id="KW-0238">DNA-binding</keyword>
<dbReference type="PANTHER" id="PTHR30121:SF6">
    <property type="entry name" value="SLR6007 PROTEIN"/>
    <property type="match status" value="1"/>
</dbReference>
<dbReference type="PROSITE" id="PS00675">
    <property type="entry name" value="SIGMA54_INTERACT_1"/>
    <property type="match status" value="1"/>
</dbReference>
<dbReference type="GO" id="GO:0003677">
    <property type="term" value="F:DNA binding"/>
    <property type="evidence" value="ECO:0007669"/>
    <property type="project" value="UniProtKB-KW"/>
</dbReference>
<sequence>MKERQFARPYADVSTPFTVDERGAFAEFIIQDPELMPDLALGGTVLVVDKNNAGPYYLAGQVVGLRSLTPFSPERENLLYIEPDKEDPSLLLEEITGPHTHQPMIIRIRLEREMRVDAFADSGYVISAVQRPPSARSRMFFPDLLPGVTDAPSLQQILEIKPSGLGLGNVGFGNKPYESNGNFLTYRWDVENLDNKHMFIVGESGSGKTVFLKNLAYELRRQDTENRIILTDVQGDIIQLLLPNIAEPLKARDWQKNVEYDSPKSIYETLGKFQLIIPAKLKGSSPNVIALKELASRNGVQVREVGLRLQDLTSPSDVEYLFRSSSDQVAMLLDDEAEFIRNNNGVPTLAKLKGALNHALGLSRENQIASHAGTSYYRSTFQAGLRALHSLREYFDFHQKSLNDSSNPMDFFDFDGTTILYLDELDHDERVMWEMQLVKWLYDNKKESWKAFVFFDEAHQIIPAKPSGSGSIGTFERLRVNFERLAREGRKFGINLVLSTQNPKDLHPIVPEQCPTKIVMKINPKNASVVNMGDDLAMIANRFGHGQFWISSPFNGTPDWVRVHSWAPPLPHEPMTKFWDKVIDAAKKR</sequence>
<accession>A0A923PKX2</accession>